<keyword evidence="4" id="KW-1185">Reference proteome</keyword>
<feature type="region of interest" description="Disordered" evidence="1">
    <location>
        <begin position="260"/>
        <end position="280"/>
    </location>
</feature>
<dbReference type="Proteomes" id="UP000289152">
    <property type="component" value="Unassembled WGS sequence"/>
</dbReference>
<dbReference type="InterPro" id="IPR046347">
    <property type="entry name" value="bZIP_sf"/>
</dbReference>
<evidence type="ECO:0000256" key="1">
    <source>
        <dbReference type="SAM" id="MobiDB-lite"/>
    </source>
</evidence>
<evidence type="ECO:0000313" key="3">
    <source>
        <dbReference type="EMBL" id="RXK36741.1"/>
    </source>
</evidence>
<organism evidence="3 4">
    <name type="scientific">Tremella mesenterica</name>
    <name type="common">Jelly fungus</name>
    <dbReference type="NCBI Taxonomy" id="5217"/>
    <lineage>
        <taxon>Eukaryota</taxon>
        <taxon>Fungi</taxon>
        <taxon>Dikarya</taxon>
        <taxon>Basidiomycota</taxon>
        <taxon>Agaricomycotina</taxon>
        <taxon>Tremellomycetes</taxon>
        <taxon>Tremellales</taxon>
        <taxon>Tremellaceae</taxon>
        <taxon>Tremella</taxon>
    </lineage>
</organism>
<feature type="compositionally biased region" description="Acidic residues" evidence="1">
    <location>
        <begin position="265"/>
        <end position="279"/>
    </location>
</feature>
<accession>A0A4Q1BGN9</accession>
<protein>
    <recommendedName>
        <fullName evidence="2">BZIP domain-containing protein</fullName>
    </recommendedName>
</protein>
<sequence length="307" mass="34330">MDYQLLSSEFPEETSHEDIVGAADLAAQLERARNDSTFDEPSQSTALTQDGRALGDDGGHLKDDQARGEDGVGLGKLEKRARQKDQNRKAAERSRQKRRDEQSAIEANITNMQEENAQLRAKLQTLLSSRPEVTTSTIVPPPPPTLTQPIVEPNDPTAVDHAYLAKLQAELEQCRATLLSRQLEYIAISSGRPDQEKNHELEARRVTLLGLYKTLVTLQAEATSISKVTNALNLDKDHSERQWEVLRKEIVRRRNILMGDRPDLGENEGDERVDETGDEPGDRELLVIRGWVDEAVRNWDPAAETAA</sequence>
<gene>
    <name evidence="3" type="ORF">M231_05976</name>
</gene>
<dbReference type="PROSITE" id="PS50217">
    <property type="entry name" value="BZIP"/>
    <property type="match status" value="1"/>
</dbReference>
<dbReference type="GO" id="GO:0003700">
    <property type="term" value="F:DNA-binding transcription factor activity"/>
    <property type="evidence" value="ECO:0007669"/>
    <property type="project" value="InterPro"/>
</dbReference>
<feature type="region of interest" description="Disordered" evidence="1">
    <location>
        <begin position="32"/>
        <end position="104"/>
    </location>
</feature>
<dbReference type="SMART" id="SM00338">
    <property type="entry name" value="BRLZ"/>
    <property type="match status" value="1"/>
</dbReference>
<dbReference type="OrthoDB" id="2594273at2759"/>
<feature type="domain" description="BZIP" evidence="2">
    <location>
        <begin position="77"/>
        <end position="126"/>
    </location>
</feature>
<dbReference type="SUPFAM" id="SSF57959">
    <property type="entry name" value="Leucine zipper domain"/>
    <property type="match status" value="1"/>
</dbReference>
<dbReference type="CDD" id="cd14686">
    <property type="entry name" value="bZIP"/>
    <property type="match status" value="1"/>
</dbReference>
<comment type="caution">
    <text evidence="3">The sequence shown here is derived from an EMBL/GenBank/DDBJ whole genome shotgun (WGS) entry which is preliminary data.</text>
</comment>
<dbReference type="AlphaFoldDB" id="A0A4Q1BGN9"/>
<name>A0A4Q1BGN9_TREME</name>
<feature type="compositionally biased region" description="Basic and acidic residues" evidence="1">
    <location>
        <begin position="53"/>
        <end position="102"/>
    </location>
</feature>
<dbReference type="Pfam" id="PF00170">
    <property type="entry name" value="bZIP_1"/>
    <property type="match status" value="1"/>
</dbReference>
<proteinExistence type="predicted"/>
<evidence type="ECO:0000259" key="2">
    <source>
        <dbReference type="PROSITE" id="PS50217"/>
    </source>
</evidence>
<feature type="compositionally biased region" description="Polar residues" evidence="1">
    <location>
        <begin position="39"/>
        <end position="48"/>
    </location>
</feature>
<dbReference type="Gene3D" id="1.20.5.170">
    <property type="match status" value="1"/>
</dbReference>
<dbReference type="InterPro" id="IPR004827">
    <property type="entry name" value="bZIP"/>
</dbReference>
<dbReference type="InParanoid" id="A0A4Q1BGN9"/>
<dbReference type="EMBL" id="SDIL01000088">
    <property type="protein sequence ID" value="RXK36741.1"/>
    <property type="molecule type" value="Genomic_DNA"/>
</dbReference>
<dbReference type="VEuPathDB" id="FungiDB:TREMEDRAFT_63924"/>
<dbReference type="PROSITE" id="PS00036">
    <property type="entry name" value="BZIP_BASIC"/>
    <property type="match status" value="1"/>
</dbReference>
<evidence type="ECO:0000313" key="4">
    <source>
        <dbReference type="Proteomes" id="UP000289152"/>
    </source>
</evidence>
<reference evidence="3 4" key="1">
    <citation type="submission" date="2016-06" db="EMBL/GenBank/DDBJ databases">
        <title>Evolution of pathogenesis and genome organization in the Tremellales.</title>
        <authorList>
            <person name="Cuomo C."/>
            <person name="Litvintseva A."/>
            <person name="Heitman J."/>
            <person name="Chen Y."/>
            <person name="Sun S."/>
            <person name="Springer D."/>
            <person name="Dromer F."/>
            <person name="Young S."/>
            <person name="Zeng Q."/>
            <person name="Chapman S."/>
            <person name="Gujja S."/>
            <person name="Saif S."/>
            <person name="Birren B."/>
        </authorList>
    </citation>
    <scope>NUCLEOTIDE SEQUENCE [LARGE SCALE GENOMIC DNA]</scope>
    <source>
        <strain evidence="3 4">ATCC 28783</strain>
    </source>
</reference>